<evidence type="ECO:0000313" key="2">
    <source>
        <dbReference type="Proteomes" id="UP000489600"/>
    </source>
</evidence>
<dbReference type="Proteomes" id="UP000489600">
    <property type="component" value="Unassembled WGS sequence"/>
</dbReference>
<evidence type="ECO:0000313" key="1">
    <source>
        <dbReference type="EMBL" id="VVB17073.1"/>
    </source>
</evidence>
<comment type="caution">
    <text evidence="1">The sequence shown here is derived from an EMBL/GenBank/DDBJ whole genome shotgun (WGS) entry which is preliminary data.</text>
</comment>
<proteinExistence type="predicted"/>
<accession>A0A565CTJ2</accession>
<dbReference type="AlphaFoldDB" id="A0A565CTJ2"/>
<gene>
    <name evidence="1" type="ORF">ANE_LOCUS27517</name>
</gene>
<keyword evidence="2" id="KW-1185">Reference proteome</keyword>
<reference evidence="1" key="1">
    <citation type="submission" date="2019-07" db="EMBL/GenBank/DDBJ databases">
        <authorList>
            <person name="Dittberner H."/>
        </authorList>
    </citation>
    <scope>NUCLEOTIDE SEQUENCE [LARGE SCALE GENOMIC DNA]</scope>
</reference>
<sequence length="79" mass="8930">MVIVVEHDVLERLQLYKHPAIQADLNPSRCAEVCRGPSNSYIRPINSNDGMLRSLMMLGSPLQADPFSLFDEPGWFKTL</sequence>
<dbReference type="EMBL" id="CABITT030000008">
    <property type="protein sequence ID" value="VVB17073.1"/>
    <property type="molecule type" value="Genomic_DNA"/>
</dbReference>
<organism evidence="1 2">
    <name type="scientific">Arabis nemorensis</name>
    <dbReference type="NCBI Taxonomy" id="586526"/>
    <lineage>
        <taxon>Eukaryota</taxon>
        <taxon>Viridiplantae</taxon>
        <taxon>Streptophyta</taxon>
        <taxon>Embryophyta</taxon>
        <taxon>Tracheophyta</taxon>
        <taxon>Spermatophyta</taxon>
        <taxon>Magnoliopsida</taxon>
        <taxon>eudicotyledons</taxon>
        <taxon>Gunneridae</taxon>
        <taxon>Pentapetalae</taxon>
        <taxon>rosids</taxon>
        <taxon>malvids</taxon>
        <taxon>Brassicales</taxon>
        <taxon>Brassicaceae</taxon>
        <taxon>Arabideae</taxon>
        <taxon>Arabis</taxon>
    </lineage>
</organism>
<name>A0A565CTJ2_9BRAS</name>
<protein>
    <submittedName>
        <fullName evidence="1">Uncharacterized protein</fullName>
    </submittedName>
</protein>